<evidence type="ECO:0000256" key="5">
    <source>
        <dbReference type="PIRNR" id="PIRNR016255"/>
    </source>
</evidence>
<evidence type="ECO:0000313" key="7">
    <source>
        <dbReference type="EMBL" id="CCI40489.1"/>
    </source>
</evidence>
<comment type="similarity">
    <text evidence="4 5">Belongs to the eIF-3 subunit E family.</text>
</comment>
<dbReference type="OrthoDB" id="417252at2759"/>
<dbReference type="SMART" id="SM00088">
    <property type="entry name" value="PINT"/>
    <property type="match status" value="1"/>
</dbReference>
<accession>A0A024G158</accession>
<keyword evidence="2 4" id="KW-0396">Initiation factor</keyword>
<keyword evidence="1 4" id="KW-0963">Cytoplasm</keyword>
<evidence type="ECO:0000313" key="8">
    <source>
        <dbReference type="Proteomes" id="UP000053237"/>
    </source>
</evidence>
<gene>
    <name evidence="7" type="ORF">BN9_012730</name>
</gene>
<dbReference type="GO" id="GO:0001732">
    <property type="term" value="P:formation of cytoplasmic translation initiation complex"/>
    <property type="evidence" value="ECO:0007669"/>
    <property type="project" value="UniProtKB-UniRule"/>
</dbReference>
<reference evidence="7 8" key="1">
    <citation type="submission" date="2012-05" db="EMBL/GenBank/DDBJ databases">
        <title>Recombination and specialization in a pathogen metapopulation.</title>
        <authorList>
            <person name="Gardiner A."/>
            <person name="Kemen E."/>
            <person name="Schultz-Larsen T."/>
            <person name="MacLean D."/>
            <person name="Van Oosterhout C."/>
            <person name="Jones J.D.G."/>
        </authorList>
    </citation>
    <scope>NUCLEOTIDE SEQUENCE [LARGE SCALE GENOMIC DNA]</scope>
    <source>
        <strain evidence="7 8">Ac Nc2</strain>
    </source>
</reference>
<dbReference type="InterPro" id="IPR000717">
    <property type="entry name" value="PCI_dom"/>
</dbReference>
<dbReference type="InParanoid" id="A0A024G158"/>
<dbReference type="SUPFAM" id="SSF46785">
    <property type="entry name" value="Winged helix' DNA-binding domain"/>
    <property type="match status" value="1"/>
</dbReference>
<evidence type="ECO:0000259" key="6">
    <source>
        <dbReference type="PROSITE" id="PS50250"/>
    </source>
</evidence>
<dbReference type="Proteomes" id="UP000053237">
    <property type="component" value="Unassembled WGS sequence"/>
</dbReference>
<dbReference type="InterPro" id="IPR016650">
    <property type="entry name" value="eIF3e"/>
</dbReference>
<dbReference type="HAMAP" id="MF_03004">
    <property type="entry name" value="eIF3e"/>
    <property type="match status" value="1"/>
</dbReference>
<dbReference type="GO" id="GO:0071540">
    <property type="term" value="C:eukaryotic translation initiation factor 3 complex, eIF3e"/>
    <property type="evidence" value="ECO:0007669"/>
    <property type="project" value="UniProtKB-UniRule"/>
</dbReference>
<organism evidence="7 8">
    <name type="scientific">Albugo candida</name>
    <dbReference type="NCBI Taxonomy" id="65357"/>
    <lineage>
        <taxon>Eukaryota</taxon>
        <taxon>Sar</taxon>
        <taxon>Stramenopiles</taxon>
        <taxon>Oomycota</taxon>
        <taxon>Peronosporomycetes</taxon>
        <taxon>Albuginales</taxon>
        <taxon>Albuginaceae</taxon>
        <taxon>Albugo</taxon>
    </lineage>
</organism>
<comment type="subunit">
    <text evidence="4 5">Component of the eukaryotic translation initiation factor 3 (eIF-3) complex.</text>
</comment>
<dbReference type="PROSITE" id="PS50250">
    <property type="entry name" value="PCI"/>
    <property type="match status" value="1"/>
</dbReference>
<dbReference type="EMBL" id="CAIX01000009">
    <property type="protein sequence ID" value="CCI40489.1"/>
    <property type="molecule type" value="Genomic_DNA"/>
</dbReference>
<dbReference type="STRING" id="65357.A0A024G158"/>
<keyword evidence="3 4" id="KW-0648">Protein biosynthesis</keyword>
<proteinExistence type="inferred from homology"/>
<dbReference type="InterPro" id="IPR036390">
    <property type="entry name" value="WH_DNA-bd_sf"/>
</dbReference>
<comment type="subcellular location">
    <subcellularLocation>
        <location evidence="4 5">Cytoplasm</location>
    </subcellularLocation>
</comment>
<dbReference type="Pfam" id="PF01399">
    <property type="entry name" value="PCI"/>
    <property type="match status" value="1"/>
</dbReference>
<dbReference type="GO" id="GO:0033290">
    <property type="term" value="C:eukaryotic 48S preinitiation complex"/>
    <property type="evidence" value="ECO:0007669"/>
    <property type="project" value="UniProtKB-UniRule"/>
</dbReference>
<name>A0A024G158_9STRA</name>
<dbReference type="GO" id="GO:0003743">
    <property type="term" value="F:translation initiation factor activity"/>
    <property type="evidence" value="ECO:0007669"/>
    <property type="project" value="UniProtKB-UniRule"/>
</dbReference>
<dbReference type="Pfam" id="PF09440">
    <property type="entry name" value="eIF3_N"/>
    <property type="match status" value="1"/>
</dbReference>
<dbReference type="SMART" id="SM01186">
    <property type="entry name" value="eIF3_N"/>
    <property type="match status" value="1"/>
</dbReference>
<dbReference type="CDD" id="cd21378">
    <property type="entry name" value="eIF3E"/>
    <property type="match status" value="1"/>
</dbReference>
<keyword evidence="8" id="KW-1185">Reference proteome</keyword>
<evidence type="ECO:0000256" key="3">
    <source>
        <dbReference type="ARBA" id="ARBA00022917"/>
    </source>
</evidence>
<feature type="domain" description="PCI" evidence="6">
    <location>
        <begin position="239"/>
        <end position="414"/>
    </location>
</feature>
<evidence type="ECO:0000256" key="2">
    <source>
        <dbReference type="ARBA" id="ARBA00022540"/>
    </source>
</evidence>
<dbReference type="InterPro" id="IPR019010">
    <property type="entry name" value="eIF3e_N"/>
</dbReference>
<comment type="caution">
    <text evidence="7">The sequence shown here is derived from an EMBL/GenBank/DDBJ whole genome shotgun (WGS) entry which is preliminary data.</text>
</comment>
<dbReference type="PIRSF" id="PIRSF016255">
    <property type="entry name" value="eIF3e_su6"/>
    <property type="match status" value="1"/>
</dbReference>
<comment type="function">
    <text evidence="4">Component of the eukaryotic translation initiation factor 3 (eIF-3) complex, which is involved in protein synthesis of a specialized repertoire of mRNAs and, together with other initiation factors, stimulates binding of mRNA and methionyl-tRNAi to the 40S ribosome. The eIF-3 complex specifically targets and initiates translation of a subset of mRNAs involved in cell proliferation.</text>
</comment>
<dbReference type="AlphaFoldDB" id="A0A024G158"/>
<dbReference type="PANTHER" id="PTHR10317">
    <property type="entry name" value="EUKARYOTIC TRANSLATION INITIATION FACTOR 3 SUBUNIT E"/>
    <property type="match status" value="1"/>
</dbReference>
<protein>
    <recommendedName>
        <fullName evidence="4 5">Eukaryotic translation initiation factor 3 subunit E</fullName>
        <shortName evidence="4">eIF3e</shortName>
    </recommendedName>
    <alternativeName>
        <fullName evidence="4">Eukaryotic translation initiation factor 3 subunit 6</fullName>
    </alternativeName>
</protein>
<dbReference type="GO" id="GO:0016282">
    <property type="term" value="C:eukaryotic 43S preinitiation complex"/>
    <property type="evidence" value="ECO:0007669"/>
    <property type="project" value="UniProtKB-UniRule"/>
</dbReference>
<evidence type="ECO:0000256" key="1">
    <source>
        <dbReference type="ARBA" id="ARBA00022490"/>
    </source>
</evidence>
<evidence type="ECO:0000256" key="4">
    <source>
        <dbReference type="HAMAP-Rule" id="MF_03004"/>
    </source>
</evidence>
<sequence length="453" mass="52632">MGGVDTGNEELISASQVVPDTKYDLTNTLAPSMDLHFMFPLIDFLMSNDMYEESELLTAKLSLLKPTNMADFALEVYQNLYQTKETPAEFENRRSEILERLSATENECKLMLDLIQDEQKIIQLQNENLLNASYLEKHEKISTSVLDGLYKYAKVQYECGNYQDCLTYLTYYGVLIPNSSPRYINALWGKLAAEILIFRWEEALADIERISDVIENSASMTPQEQLQQRTWLLHWSLFVFAWCEDGRDAIVEFMLQPRYAEAIQCNAPWLLRYLSAGVIFHKRRKSLIPDLLRILQLADTTYVDPILEFVDYLFVRLDFESAQASLRECEAVLASDFFLYEKNLTDFMESAKLAIFELYCRVHRTIDIKVLARQLEMEDDEEAEQWIVNLIRNARLDAKIDSQSGQIIMGSHNSSRNNVYRQIIERTRDLVVRTTSMAAQTERVRQRKSDVRA</sequence>